<dbReference type="InterPro" id="IPR018201">
    <property type="entry name" value="Ketoacyl_synth_AS"/>
</dbReference>
<dbReference type="InterPro" id="IPR016039">
    <property type="entry name" value="Thiolase-like"/>
</dbReference>
<accession>A0ABT1XZX4</accession>
<dbReference type="InterPro" id="IPR020841">
    <property type="entry name" value="PKS_Beta-ketoAc_synthase_dom"/>
</dbReference>
<proteinExistence type="inferred from homology"/>
<protein>
    <submittedName>
        <fullName evidence="5">Beta-ketoacyl-[acyl-carrier-protein] synthase family protein</fullName>
    </submittedName>
</protein>
<dbReference type="InterPro" id="IPR014031">
    <property type="entry name" value="Ketoacyl_synth_C"/>
</dbReference>
<dbReference type="InterPro" id="IPR014030">
    <property type="entry name" value="Ketoacyl_synth_N"/>
</dbReference>
<name>A0ABT1XZX4_9FIRM</name>
<dbReference type="CDD" id="cd00834">
    <property type="entry name" value="KAS_I_II"/>
    <property type="match status" value="1"/>
</dbReference>
<comment type="similarity">
    <text evidence="1 3">Belongs to the thiolase-like superfamily. Beta-ketoacyl-ACP synthases family.</text>
</comment>
<keyword evidence="2 3" id="KW-0808">Transferase</keyword>
<dbReference type="PROSITE" id="PS52004">
    <property type="entry name" value="KS3_2"/>
    <property type="match status" value="1"/>
</dbReference>
<keyword evidence="6" id="KW-1185">Reference proteome</keyword>
<dbReference type="NCBIfam" id="NF005589">
    <property type="entry name" value="PRK07314.1"/>
    <property type="match status" value="1"/>
</dbReference>
<dbReference type="PROSITE" id="PS00606">
    <property type="entry name" value="KS3_1"/>
    <property type="match status" value="1"/>
</dbReference>
<evidence type="ECO:0000256" key="1">
    <source>
        <dbReference type="ARBA" id="ARBA00008467"/>
    </source>
</evidence>
<comment type="caution">
    <text evidence="5">The sequence shown here is derived from an EMBL/GenBank/DDBJ whole genome shotgun (WGS) entry which is preliminary data.</text>
</comment>
<organism evidence="5 6">
    <name type="scientific">Dehalobacterium formicoaceticum</name>
    <dbReference type="NCBI Taxonomy" id="51515"/>
    <lineage>
        <taxon>Bacteria</taxon>
        <taxon>Bacillati</taxon>
        <taxon>Bacillota</taxon>
        <taxon>Clostridia</taxon>
        <taxon>Eubacteriales</taxon>
        <taxon>Peptococcaceae</taxon>
        <taxon>Dehalobacterium</taxon>
    </lineage>
</organism>
<dbReference type="PANTHER" id="PTHR11712:SF336">
    <property type="entry name" value="3-OXOACYL-[ACYL-CARRIER-PROTEIN] SYNTHASE, MITOCHONDRIAL"/>
    <property type="match status" value="1"/>
</dbReference>
<dbReference type="SUPFAM" id="SSF53901">
    <property type="entry name" value="Thiolase-like"/>
    <property type="match status" value="1"/>
</dbReference>
<dbReference type="Pfam" id="PF00109">
    <property type="entry name" value="ketoacyl-synt"/>
    <property type="match status" value="1"/>
</dbReference>
<dbReference type="EMBL" id="JANPWE010000001">
    <property type="protein sequence ID" value="MCR6544169.1"/>
    <property type="molecule type" value="Genomic_DNA"/>
</dbReference>
<feature type="domain" description="Ketosynthase family 3 (KS3)" evidence="4">
    <location>
        <begin position="4"/>
        <end position="405"/>
    </location>
</feature>
<evidence type="ECO:0000313" key="6">
    <source>
        <dbReference type="Proteomes" id="UP001524944"/>
    </source>
</evidence>
<evidence type="ECO:0000256" key="3">
    <source>
        <dbReference type="RuleBase" id="RU003694"/>
    </source>
</evidence>
<sequence length="410" mass="43807">MENERKTVITGMGMVTPLGGNVDTTWQNLLAGRSGARKISLFDANDYETQIACEVSPEFEAQAAKIIAKRDRKKMTRTTRMAMLAAQEAIVMSGIDFDRLNRQRVAVIMGVITSSYNEMEREESDAQIIIKSMPNAPSAWISLHYGLEGPNFNVSTACASSAYALGLGHQMIKSGLADVVIAGGADSHIAPECIKGFNQILAMSVRNETPETASRPFSLSRDGFVMGEGAGILVLESEAGARDRNAPIYGELAGYALTSEAIDMTAPKENGAGMAVTMERALADAGASKAEIDYINAHGTATYLNDKYETMGIKSCFGSRGKELAISSSKSMLGHTLGAAGAIEGIITLLSIYHSRVTPTINYQDADPELDLDYVPNQARDMGIRAALSNSFGFGGHNASLVFKKYGITG</sequence>
<dbReference type="RefSeq" id="WP_089609665.1">
    <property type="nucleotide sequence ID" value="NZ_CP022121.1"/>
</dbReference>
<dbReference type="Gene3D" id="3.40.47.10">
    <property type="match status" value="1"/>
</dbReference>
<gene>
    <name evidence="5" type="ORF">NVS47_01350</name>
</gene>
<dbReference type="SMART" id="SM00825">
    <property type="entry name" value="PKS_KS"/>
    <property type="match status" value="1"/>
</dbReference>
<dbReference type="Pfam" id="PF02801">
    <property type="entry name" value="Ketoacyl-synt_C"/>
    <property type="match status" value="1"/>
</dbReference>
<evidence type="ECO:0000313" key="5">
    <source>
        <dbReference type="EMBL" id="MCR6544169.1"/>
    </source>
</evidence>
<dbReference type="InterPro" id="IPR000794">
    <property type="entry name" value="Beta-ketoacyl_synthase"/>
</dbReference>
<evidence type="ECO:0000256" key="2">
    <source>
        <dbReference type="ARBA" id="ARBA00022679"/>
    </source>
</evidence>
<dbReference type="PANTHER" id="PTHR11712">
    <property type="entry name" value="POLYKETIDE SYNTHASE-RELATED"/>
    <property type="match status" value="1"/>
</dbReference>
<dbReference type="Proteomes" id="UP001524944">
    <property type="component" value="Unassembled WGS sequence"/>
</dbReference>
<reference evidence="5 6" key="1">
    <citation type="submission" date="2022-08" db="EMBL/GenBank/DDBJ databases">
        <title>Proteogenomics of the novel Dehalobacterium formicoaceticum strain EZ94 highlights a key role of methyltransferases during anaerobic dichloromethane degradation.</title>
        <authorList>
            <person name="Wasmund K."/>
        </authorList>
    </citation>
    <scope>NUCLEOTIDE SEQUENCE [LARGE SCALE GENOMIC DNA]</scope>
    <source>
        <strain evidence="5 6">EZ94</strain>
    </source>
</reference>
<evidence type="ECO:0000259" key="4">
    <source>
        <dbReference type="PROSITE" id="PS52004"/>
    </source>
</evidence>